<evidence type="ECO:0000313" key="9">
    <source>
        <dbReference type="Proteomes" id="UP000007809"/>
    </source>
</evidence>
<dbReference type="Pfam" id="PF08240">
    <property type="entry name" value="ADH_N"/>
    <property type="match status" value="1"/>
</dbReference>
<keyword evidence="4 6" id="KW-0862">Zinc</keyword>
<reference evidence="8 9" key="1">
    <citation type="journal article" date="2011" name="J. Bacteriol.">
        <title>Genome sequence of the 1,4-dioxane-degrading Pseudonocardia dioxanivorans strain CB1190.</title>
        <authorList>
            <person name="Sales C.M."/>
            <person name="Mahendra S."/>
            <person name="Grostern A."/>
            <person name="Parales R.E."/>
            <person name="Goodwin L.A."/>
            <person name="Woyke T."/>
            <person name="Nolan M."/>
            <person name="Lapidus A."/>
            <person name="Chertkov O."/>
            <person name="Ovchinnikova G."/>
            <person name="Sczyrba A."/>
            <person name="Alvarez-Cohen L."/>
        </authorList>
    </citation>
    <scope>NUCLEOTIDE SEQUENCE [LARGE SCALE GENOMIC DNA]</scope>
    <source>
        <strain evidence="9">ATCC 55486 / DSM 44775 / JCM 13855 / CB1190</strain>
    </source>
</reference>
<dbReference type="Proteomes" id="UP000007809">
    <property type="component" value="Chromosome"/>
</dbReference>
<keyword evidence="3 6" id="KW-0479">Metal-binding</keyword>
<evidence type="ECO:0000256" key="6">
    <source>
        <dbReference type="RuleBase" id="RU361277"/>
    </source>
</evidence>
<proteinExistence type="inferred from homology"/>
<dbReference type="PROSITE" id="PS00059">
    <property type="entry name" value="ADH_ZINC"/>
    <property type="match status" value="1"/>
</dbReference>
<gene>
    <name evidence="8" type="ordered locus">Psed_4126</name>
</gene>
<dbReference type="InterPro" id="IPR013154">
    <property type="entry name" value="ADH-like_N"/>
</dbReference>
<comment type="similarity">
    <text evidence="2 6">Belongs to the zinc-containing alcohol dehydrogenase family.</text>
</comment>
<evidence type="ECO:0000259" key="7">
    <source>
        <dbReference type="SMART" id="SM00829"/>
    </source>
</evidence>
<dbReference type="PANTHER" id="PTHR43161">
    <property type="entry name" value="SORBITOL DEHYDROGENASE"/>
    <property type="match status" value="1"/>
</dbReference>
<evidence type="ECO:0000256" key="5">
    <source>
        <dbReference type="ARBA" id="ARBA00023002"/>
    </source>
</evidence>
<dbReference type="Gene3D" id="3.40.50.720">
    <property type="entry name" value="NAD(P)-binding Rossmann-like Domain"/>
    <property type="match status" value="1"/>
</dbReference>
<dbReference type="Gene3D" id="3.90.180.10">
    <property type="entry name" value="Medium-chain alcohol dehydrogenases, catalytic domain"/>
    <property type="match status" value="1"/>
</dbReference>
<evidence type="ECO:0000256" key="4">
    <source>
        <dbReference type="ARBA" id="ARBA00022833"/>
    </source>
</evidence>
<evidence type="ECO:0000256" key="1">
    <source>
        <dbReference type="ARBA" id="ARBA00001947"/>
    </source>
</evidence>
<dbReference type="InterPro" id="IPR020843">
    <property type="entry name" value="ER"/>
</dbReference>
<protein>
    <submittedName>
        <fullName evidence="8">L-iditol 2-dehydrogenase</fullName>
        <ecNumber evidence="8">1.1.1.14</ecNumber>
    </submittedName>
</protein>
<dbReference type="KEGG" id="pdx:Psed_4126"/>
<dbReference type="InterPro" id="IPR013149">
    <property type="entry name" value="ADH-like_C"/>
</dbReference>
<dbReference type="InterPro" id="IPR002328">
    <property type="entry name" value="ADH_Zn_CS"/>
</dbReference>
<dbReference type="GO" id="GO:0003939">
    <property type="term" value="F:L-iditol 2-dehydrogenase (NAD+) activity"/>
    <property type="evidence" value="ECO:0007669"/>
    <property type="project" value="UniProtKB-EC"/>
</dbReference>
<evidence type="ECO:0000256" key="2">
    <source>
        <dbReference type="ARBA" id="ARBA00008072"/>
    </source>
</evidence>
<feature type="domain" description="Enoyl reductase (ER)" evidence="7">
    <location>
        <begin position="15"/>
        <end position="355"/>
    </location>
</feature>
<dbReference type="SUPFAM" id="SSF50129">
    <property type="entry name" value="GroES-like"/>
    <property type="match status" value="1"/>
</dbReference>
<name>F4CT71_PSEUX</name>
<dbReference type="InterPro" id="IPR011032">
    <property type="entry name" value="GroES-like_sf"/>
</dbReference>
<dbReference type="HOGENOM" id="CLU_026673_11_0_11"/>
<sequence>MTATARSTVRSTRWQTIGTVGLVEVPAPQAGPYDLVLDVGACGICGSDVHAFAEGAWISTGDPMGHEFSGTVGAVGSEVSAFSVGDRVAVNPMGPCGSCAQCAAGSSNLCARPVHSSFGGLGDQVLVAHAESGARLFRMPDTMSFEEGAFLEPLSVAVRAVRTVDADLAAPIVVAGLGSIGQCVVRVLRAYGAADVLGVDVSPPRLQVAAAAGIDVLDAREGGGDGVVAAVRDRWGTSDSPYQPGSGNVAAFFECSGAQAMISVATAVTRAGGVVALTGLSGSRPRVDLDTVVQKELRLRGTFAYTGDDATEAFRLLASGAVDVAPLVTHRIPLSKVDEAFAAQHATDGSVKVVVLPDRP</sequence>
<keyword evidence="9" id="KW-1185">Reference proteome</keyword>
<comment type="cofactor">
    <cofactor evidence="1 6">
        <name>Zn(2+)</name>
        <dbReference type="ChEBI" id="CHEBI:29105"/>
    </cofactor>
</comment>
<dbReference type="STRING" id="675635.Psed_4126"/>
<dbReference type="EMBL" id="CP002593">
    <property type="protein sequence ID" value="AEA26289.1"/>
    <property type="molecule type" value="Genomic_DNA"/>
</dbReference>
<organism evidence="8 9">
    <name type="scientific">Pseudonocardia dioxanivorans (strain ATCC 55486 / DSM 44775 / JCM 13855 / CB1190)</name>
    <dbReference type="NCBI Taxonomy" id="675635"/>
    <lineage>
        <taxon>Bacteria</taxon>
        <taxon>Bacillati</taxon>
        <taxon>Actinomycetota</taxon>
        <taxon>Actinomycetes</taxon>
        <taxon>Pseudonocardiales</taxon>
        <taxon>Pseudonocardiaceae</taxon>
        <taxon>Pseudonocardia</taxon>
    </lineage>
</organism>
<dbReference type="SUPFAM" id="SSF51735">
    <property type="entry name" value="NAD(P)-binding Rossmann-fold domains"/>
    <property type="match status" value="1"/>
</dbReference>
<dbReference type="eggNOG" id="COG1063">
    <property type="taxonomic scope" value="Bacteria"/>
</dbReference>
<dbReference type="EC" id="1.1.1.14" evidence="8"/>
<dbReference type="InterPro" id="IPR036291">
    <property type="entry name" value="NAD(P)-bd_dom_sf"/>
</dbReference>
<keyword evidence="5 8" id="KW-0560">Oxidoreductase</keyword>
<dbReference type="SMART" id="SM00829">
    <property type="entry name" value="PKS_ER"/>
    <property type="match status" value="1"/>
</dbReference>
<dbReference type="GO" id="GO:0008270">
    <property type="term" value="F:zinc ion binding"/>
    <property type="evidence" value="ECO:0007669"/>
    <property type="project" value="InterPro"/>
</dbReference>
<evidence type="ECO:0000256" key="3">
    <source>
        <dbReference type="ARBA" id="ARBA00022723"/>
    </source>
</evidence>
<dbReference type="AlphaFoldDB" id="F4CT71"/>
<evidence type="ECO:0000313" key="8">
    <source>
        <dbReference type="EMBL" id="AEA26289.1"/>
    </source>
</evidence>
<dbReference type="Pfam" id="PF00107">
    <property type="entry name" value="ADH_zinc_N"/>
    <property type="match status" value="1"/>
</dbReference>
<accession>F4CT71</accession>